<dbReference type="Proteomes" id="UP000579250">
    <property type="component" value="Unassembled WGS sequence"/>
</dbReference>
<dbReference type="Pfam" id="PF13560">
    <property type="entry name" value="HTH_31"/>
    <property type="match status" value="1"/>
</dbReference>
<dbReference type="RefSeq" id="WP_067634624.1">
    <property type="nucleotide sequence ID" value="NZ_JAAXPI010000030.1"/>
</dbReference>
<comment type="caution">
    <text evidence="2">The sequence shown here is derived from an EMBL/GenBank/DDBJ whole genome shotgun (WGS) entry which is preliminary data.</text>
</comment>
<dbReference type="CDD" id="cd00161">
    <property type="entry name" value="beta-trefoil_Ricin-like"/>
    <property type="match status" value="1"/>
</dbReference>
<feature type="region of interest" description="Disordered" evidence="1">
    <location>
        <begin position="149"/>
        <end position="169"/>
    </location>
</feature>
<reference evidence="2 3" key="1">
    <citation type="submission" date="2020-04" db="EMBL/GenBank/DDBJ databases">
        <title>MicrobeNet Type strains.</title>
        <authorList>
            <person name="Nicholson A.C."/>
        </authorList>
    </citation>
    <scope>NUCLEOTIDE SEQUENCE [LARGE SCALE GENOMIC DNA]</scope>
    <source>
        <strain evidence="2 3">ATCC BAA-277</strain>
    </source>
</reference>
<dbReference type="EMBL" id="JAAXPI010000030">
    <property type="protein sequence ID" value="NKZ06135.1"/>
    <property type="molecule type" value="Genomic_DNA"/>
</dbReference>
<gene>
    <name evidence="2" type="ORF">HGB48_20645</name>
</gene>
<evidence type="ECO:0000256" key="1">
    <source>
        <dbReference type="SAM" id="MobiDB-lite"/>
    </source>
</evidence>
<proteinExistence type="predicted"/>
<protein>
    <submittedName>
        <fullName evidence="2">Helix-turn-helix domain-containing protein</fullName>
    </submittedName>
</protein>
<accession>A0A846Z672</accession>
<dbReference type="AlphaFoldDB" id="A0A846Z672"/>
<evidence type="ECO:0000313" key="2">
    <source>
        <dbReference type="EMBL" id="NKZ06135.1"/>
    </source>
</evidence>
<sequence>MIDDEAELDPSAATTEEQFVVALRRLRERSGLTYKEIERRTSAADGLPLPASTLATALHRRTVPRREIVATLVEVCGGDATRWLAARERLLHPMPPEPSAPPAPDEPAESPTPQEDPAPPRPPRSRTTAVLAAALAVAAIAAGIVLTRPSQNSDGHSQAAPSNPPPAVSGAKLELGGLCLSERPHDKTGLIYLAHCAQSFPARQLTQDGKFWRVTTQHPEFGPGCMGIVDASFKPGAPLSDDTCDRIQPDRFTLRTLAGGVQLRPQDRDLCVGVKGTPAARAPVLQLPCDDRAPGQLFTIHN</sequence>
<dbReference type="SUPFAM" id="SSF50370">
    <property type="entry name" value="Ricin B-like lectins"/>
    <property type="match status" value="1"/>
</dbReference>
<organism evidence="2 3">
    <name type="scientific">Actinomadura latina</name>
    <dbReference type="NCBI Taxonomy" id="163603"/>
    <lineage>
        <taxon>Bacteria</taxon>
        <taxon>Bacillati</taxon>
        <taxon>Actinomycetota</taxon>
        <taxon>Actinomycetes</taxon>
        <taxon>Streptosporangiales</taxon>
        <taxon>Thermomonosporaceae</taxon>
        <taxon>Actinomadura</taxon>
    </lineage>
</organism>
<name>A0A846Z672_9ACTN</name>
<dbReference type="InterPro" id="IPR035992">
    <property type="entry name" value="Ricin_B-like_lectins"/>
</dbReference>
<feature type="region of interest" description="Disordered" evidence="1">
    <location>
        <begin position="92"/>
        <end position="126"/>
    </location>
</feature>
<keyword evidence="3" id="KW-1185">Reference proteome</keyword>
<evidence type="ECO:0000313" key="3">
    <source>
        <dbReference type="Proteomes" id="UP000579250"/>
    </source>
</evidence>
<feature type="compositionally biased region" description="Polar residues" evidence="1">
    <location>
        <begin position="149"/>
        <end position="161"/>
    </location>
</feature>
<feature type="compositionally biased region" description="Pro residues" evidence="1">
    <location>
        <begin position="93"/>
        <end position="105"/>
    </location>
</feature>